<dbReference type="EMBL" id="HBUE01226518">
    <property type="protein sequence ID" value="CAG6542502.1"/>
    <property type="molecule type" value="Transcribed_RNA"/>
</dbReference>
<evidence type="ECO:0000313" key="1">
    <source>
        <dbReference type="EMBL" id="CAG6542502.1"/>
    </source>
</evidence>
<organism evidence="1">
    <name type="scientific">Culex pipiens</name>
    <name type="common">House mosquito</name>
    <dbReference type="NCBI Taxonomy" id="7175"/>
    <lineage>
        <taxon>Eukaryota</taxon>
        <taxon>Metazoa</taxon>
        <taxon>Ecdysozoa</taxon>
        <taxon>Arthropoda</taxon>
        <taxon>Hexapoda</taxon>
        <taxon>Insecta</taxon>
        <taxon>Pterygota</taxon>
        <taxon>Neoptera</taxon>
        <taxon>Endopterygota</taxon>
        <taxon>Diptera</taxon>
        <taxon>Nematocera</taxon>
        <taxon>Culicoidea</taxon>
        <taxon>Culicidae</taxon>
        <taxon>Culicinae</taxon>
        <taxon>Culicini</taxon>
        <taxon>Culex</taxon>
        <taxon>Culex</taxon>
    </lineage>
</organism>
<protein>
    <submittedName>
        <fullName evidence="1">(northern house mosquito) hypothetical protein</fullName>
    </submittedName>
</protein>
<sequence length="99" mass="11512">MLFVIVCSHKFLNQLSCSHKSLSLLQQISQLFIRLGCHLNTPLYSLTKRNETRNDCGGIPLTVARAWYSTRTRTKTIERYTNRNVFPAVVCPFRDPRIR</sequence>
<dbReference type="EMBL" id="HBUE01333271">
    <property type="protein sequence ID" value="CAG6594608.1"/>
    <property type="molecule type" value="Transcribed_RNA"/>
</dbReference>
<dbReference type="EMBL" id="HBUE01333272">
    <property type="protein sequence ID" value="CAG6594609.1"/>
    <property type="molecule type" value="Transcribed_RNA"/>
</dbReference>
<name>A0A8D8HYY8_CULPI</name>
<proteinExistence type="predicted"/>
<reference evidence="1" key="1">
    <citation type="submission" date="2021-05" db="EMBL/GenBank/DDBJ databases">
        <authorList>
            <person name="Alioto T."/>
            <person name="Alioto T."/>
            <person name="Gomez Garrido J."/>
        </authorList>
    </citation>
    <scope>NUCLEOTIDE SEQUENCE</scope>
</reference>
<dbReference type="EMBL" id="HBUE01226517">
    <property type="protein sequence ID" value="CAG6542501.1"/>
    <property type="molecule type" value="Transcribed_RNA"/>
</dbReference>
<accession>A0A8D8HYY8</accession>
<dbReference type="AlphaFoldDB" id="A0A8D8HYY8"/>